<organism evidence="1 2">
    <name type="scientific">Puccinia graminis f. sp. tritici</name>
    <dbReference type="NCBI Taxonomy" id="56615"/>
    <lineage>
        <taxon>Eukaryota</taxon>
        <taxon>Fungi</taxon>
        <taxon>Dikarya</taxon>
        <taxon>Basidiomycota</taxon>
        <taxon>Pucciniomycotina</taxon>
        <taxon>Pucciniomycetes</taxon>
        <taxon>Pucciniales</taxon>
        <taxon>Pucciniaceae</taxon>
        <taxon>Puccinia</taxon>
    </lineage>
</organism>
<sequence>MEGDARAPVIAASGLRGSLATKGEVGGRCGCWEQSLSRKSMGGFCFFLWTTRRGTSLTLVQSTNDVVIIQQQRKSYL</sequence>
<evidence type="ECO:0000313" key="1">
    <source>
        <dbReference type="EMBL" id="KAA1070119.1"/>
    </source>
</evidence>
<name>A0A5B0M1E1_PUCGR</name>
<dbReference type="EMBL" id="VDEP01000484">
    <property type="protein sequence ID" value="KAA1070119.1"/>
    <property type="molecule type" value="Genomic_DNA"/>
</dbReference>
<comment type="caution">
    <text evidence="1">The sequence shown here is derived from an EMBL/GenBank/DDBJ whole genome shotgun (WGS) entry which is preliminary data.</text>
</comment>
<accession>A0A5B0M1E1</accession>
<evidence type="ECO:0000313" key="2">
    <source>
        <dbReference type="Proteomes" id="UP000325313"/>
    </source>
</evidence>
<gene>
    <name evidence="1" type="ORF">PGTUg99_005630</name>
</gene>
<reference evidence="1 2" key="1">
    <citation type="submission" date="2019-05" db="EMBL/GenBank/DDBJ databases">
        <title>Emergence of the Ug99 lineage of the wheat stem rust pathogen through somatic hybridization.</title>
        <authorList>
            <person name="Li F."/>
            <person name="Upadhyaya N.M."/>
            <person name="Sperschneider J."/>
            <person name="Matny O."/>
            <person name="Nguyen-Phuc H."/>
            <person name="Mago R."/>
            <person name="Raley C."/>
            <person name="Miller M.E."/>
            <person name="Silverstein K.A.T."/>
            <person name="Henningsen E."/>
            <person name="Hirsch C.D."/>
            <person name="Visser B."/>
            <person name="Pretorius Z.A."/>
            <person name="Steffenson B.J."/>
            <person name="Schwessinger B."/>
            <person name="Dodds P.N."/>
            <person name="Figueroa M."/>
        </authorList>
    </citation>
    <scope>NUCLEOTIDE SEQUENCE [LARGE SCALE GENOMIC DNA]</scope>
    <source>
        <strain evidence="1 2">Ug99</strain>
    </source>
</reference>
<dbReference type="AlphaFoldDB" id="A0A5B0M1E1"/>
<proteinExistence type="predicted"/>
<protein>
    <submittedName>
        <fullName evidence="1">Uncharacterized protein</fullName>
    </submittedName>
</protein>
<dbReference type="Proteomes" id="UP000325313">
    <property type="component" value="Unassembled WGS sequence"/>
</dbReference>